<dbReference type="GO" id="GO:0007548">
    <property type="term" value="P:sex differentiation"/>
    <property type="evidence" value="ECO:0007669"/>
    <property type="project" value="TreeGrafter"/>
</dbReference>
<dbReference type="PROSITE" id="PS50809">
    <property type="entry name" value="DM_2"/>
    <property type="match status" value="1"/>
</dbReference>
<feature type="compositionally biased region" description="Low complexity" evidence="7">
    <location>
        <begin position="19"/>
        <end position="36"/>
    </location>
</feature>
<dbReference type="InterPro" id="IPR036407">
    <property type="entry name" value="DM_DNA-bd_sf"/>
</dbReference>
<reference evidence="9" key="1">
    <citation type="thesis" date="2020" institute="ProQuest LLC" country="789 East Eisenhower Parkway, Ann Arbor, MI, USA">
        <title>Comparative Genomics and Chromosome Evolution.</title>
        <authorList>
            <person name="Mudd A.B."/>
        </authorList>
    </citation>
    <scope>NUCLEOTIDE SEQUENCE</scope>
    <source>
        <strain evidence="9">HN-11 Male</strain>
        <tissue evidence="9">Kidney and liver</tissue>
    </source>
</reference>
<feature type="region of interest" description="Disordered" evidence="7">
    <location>
        <begin position="388"/>
        <end position="421"/>
    </location>
</feature>
<feature type="compositionally biased region" description="Acidic residues" evidence="7">
    <location>
        <begin position="65"/>
        <end position="77"/>
    </location>
</feature>
<keyword evidence="2 6" id="KW-0479">Metal-binding</keyword>
<evidence type="ECO:0000256" key="3">
    <source>
        <dbReference type="ARBA" id="ARBA00022833"/>
    </source>
</evidence>
<dbReference type="GO" id="GO:0046872">
    <property type="term" value="F:metal ion binding"/>
    <property type="evidence" value="ECO:0007669"/>
    <property type="project" value="UniProtKB-KW"/>
</dbReference>
<protein>
    <recommendedName>
        <fullName evidence="8">DM domain-containing protein</fullName>
    </recommendedName>
</protein>
<dbReference type="GO" id="GO:0005634">
    <property type="term" value="C:nucleus"/>
    <property type="evidence" value="ECO:0007669"/>
    <property type="project" value="UniProtKB-SubCell"/>
</dbReference>
<feature type="domain" description="DM" evidence="8">
    <location>
        <begin position="107"/>
        <end position="154"/>
    </location>
</feature>
<feature type="compositionally biased region" description="Acidic residues" evidence="7">
    <location>
        <begin position="41"/>
        <end position="52"/>
    </location>
</feature>
<evidence type="ECO:0000256" key="5">
    <source>
        <dbReference type="ARBA" id="ARBA00023242"/>
    </source>
</evidence>
<keyword evidence="4 6" id="KW-0238">DNA-binding</keyword>
<comment type="subcellular location">
    <subcellularLocation>
        <location evidence="6">Nucleus</location>
    </subcellularLocation>
</comment>
<feature type="DNA-binding region" description="DM" evidence="6">
    <location>
        <begin position="107"/>
        <end position="154"/>
    </location>
</feature>
<evidence type="ECO:0000256" key="7">
    <source>
        <dbReference type="SAM" id="MobiDB-lite"/>
    </source>
</evidence>
<sequence length="533" mass="60062">MLRGQPGREDPAMYEMQAVSVPSSSSSSPHSSYSSSLAGDSEIDVESVELEEDSRHPEPHRTGEAEVEDEEDEEQDGDGAAHTPQQLQHKTADKGGEQRKLSRTPKCARCRNHGVVSCLKGHKRFCRWRDCQCANCLLVVERQRVMAAQVALRRQQATEDKKGLTGKPTVTERKTVYQRHIRTPSLLAKSILEGYRPLPADSYMGPNSPLPAPVSDRMRKRRAFADKELENIMLEREYKEREMLEASQASNLFIPSRMVHAAEYNSYKTAYGSSQVDNPNKEFCNFLPTCLDLTMQYSGSGNVELISSNVSVATTYRQYPVPSRFLVWPKNGPITDALLYQQYLLNATAMQALKPGSNWDSKSSPVIECQPPEQDLVPPKMETQMIHPHPIPQDSGERSAFSPPKRNFSQLSNKDHLSPPESLINKISKESVKQPLSLKYSPFHSLFQQAHLEKSLSELKTPCIKDPYEEPTKKLRECTSKENQKYKLTIDRYNKDFLLGKDTGTKLSVNDPLPFSVESILKMPSSTAQRSSQ</sequence>
<evidence type="ECO:0000259" key="8">
    <source>
        <dbReference type="PROSITE" id="PS50809"/>
    </source>
</evidence>
<dbReference type="AlphaFoldDB" id="A0A8J6FEI0"/>
<dbReference type="SUPFAM" id="SSF82927">
    <property type="entry name" value="Cysteine-rich DNA binding domain, (DM domain)"/>
    <property type="match status" value="1"/>
</dbReference>
<dbReference type="GO" id="GO:0000978">
    <property type="term" value="F:RNA polymerase II cis-regulatory region sequence-specific DNA binding"/>
    <property type="evidence" value="ECO:0007669"/>
    <property type="project" value="TreeGrafter"/>
</dbReference>
<keyword evidence="10" id="KW-1185">Reference proteome</keyword>
<dbReference type="Proteomes" id="UP000770717">
    <property type="component" value="Unassembled WGS sequence"/>
</dbReference>
<proteinExistence type="inferred from homology"/>
<name>A0A8J6FEI0_ELECQ</name>
<evidence type="ECO:0000256" key="2">
    <source>
        <dbReference type="ARBA" id="ARBA00022723"/>
    </source>
</evidence>
<evidence type="ECO:0000256" key="1">
    <source>
        <dbReference type="ARBA" id="ARBA00006834"/>
    </source>
</evidence>
<evidence type="ECO:0000313" key="10">
    <source>
        <dbReference type="Proteomes" id="UP000770717"/>
    </source>
</evidence>
<keyword evidence="3 6" id="KW-0862">Zinc</keyword>
<accession>A0A8J6FEI0</accession>
<feature type="compositionally biased region" description="Basic and acidic residues" evidence="7">
    <location>
        <begin position="90"/>
        <end position="100"/>
    </location>
</feature>
<dbReference type="PROSITE" id="PS40000">
    <property type="entry name" value="DM_1"/>
    <property type="match status" value="1"/>
</dbReference>
<organism evidence="9 10">
    <name type="scientific">Eleutherodactylus coqui</name>
    <name type="common">Puerto Rican coqui</name>
    <dbReference type="NCBI Taxonomy" id="57060"/>
    <lineage>
        <taxon>Eukaryota</taxon>
        <taxon>Metazoa</taxon>
        <taxon>Chordata</taxon>
        <taxon>Craniata</taxon>
        <taxon>Vertebrata</taxon>
        <taxon>Euteleostomi</taxon>
        <taxon>Amphibia</taxon>
        <taxon>Batrachia</taxon>
        <taxon>Anura</taxon>
        <taxon>Neobatrachia</taxon>
        <taxon>Hyloidea</taxon>
        <taxon>Eleutherodactylidae</taxon>
        <taxon>Eleutherodactylinae</taxon>
        <taxon>Eleutherodactylus</taxon>
        <taxon>Eleutherodactylus</taxon>
    </lineage>
</organism>
<evidence type="ECO:0000256" key="4">
    <source>
        <dbReference type="ARBA" id="ARBA00023125"/>
    </source>
</evidence>
<feature type="region of interest" description="Disordered" evidence="7">
    <location>
        <begin position="1"/>
        <end position="103"/>
    </location>
</feature>
<dbReference type="EMBL" id="WNTK01000003">
    <property type="protein sequence ID" value="KAG9486743.1"/>
    <property type="molecule type" value="Genomic_DNA"/>
</dbReference>
<dbReference type="PANTHER" id="PTHR12322">
    <property type="entry name" value="DOUBLESEX AND MAB-3 RELATED TRANSCRIPTION FACTOR DMRT"/>
    <property type="match status" value="1"/>
</dbReference>
<dbReference type="OrthoDB" id="9420343at2759"/>
<dbReference type="InterPro" id="IPR026607">
    <property type="entry name" value="DMRT"/>
</dbReference>
<dbReference type="GO" id="GO:0000981">
    <property type="term" value="F:DNA-binding transcription factor activity, RNA polymerase II-specific"/>
    <property type="evidence" value="ECO:0007669"/>
    <property type="project" value="TreeGrafter"/>
</dbReference>
<comment type="similarity">
    <text evidence="1">Belongs to the DMRT family.</text>
</comment>
<evidence type="ECO:0000313" key="9">
    <source>
        <dbReference type="EMBL" id="KAG9486743.1"/>
    </source>
</evidence>
<gene>
    <name evidence="9" type="ORF">GDO78_006889</name>
</gene>
<dbReference type="Gene3D" id="4.10.1040.10">
    <property type="entry name" value="DM DNA-binding domain"/>
    <property type="match status" value="1"/>
</dbReference>
<dbReference type="PANTHER" id="PTHR12322:SF122">
    <property type="entry name" value="DOUBLESEX- AND MAB-3-RELATED TRANSCRIPTION FACTOR 2"/>
    <property type="match status" value="1"/>
</dbReference>
<keyword evidence="5 6" id="KW-0539">Nucleus</keyword>
<dbReference type="SMART" id="SM00301">
    <property type="entry name" value="DM"/>
    <property type="match status" value="1"/>
</dbReference>
<dbReference type="InterPro" id="IPR001275">
    <property type="entry name" value="DM_DNA-bd"/>
</dbReference>
<dbReference type="FunFam" id="4.10.1040.10:FF:000001">
    <property type="entry name" value="doublesex- and mab-3-related transcription factor 1"/>
    <property type="match status" value="1"/>
</dbReference>
<evidence type="ECO:0000256" key="6">
    <source>
        <dbReference type="PROSITE-ProRule" id="PRU00070"/>
    </source>
</evidence>
<comment type="caution">
    <text evidence="9">The sequence shown here is derived from an EMBL/GenBank/DDBJ whole genome shotgun (WGS) entry which is preliminary data.</text>
</comment>
<feature type="compositionally biased region" description="Basic and acidic residues" evidence="7">
    <location>
        <begin position="53"/>
        <end position="64"/>
    </location>
</feature>
<dbReference type="Pfam" id="PF00751">
    <property type="entry name" value="DM"/>
    <property type="match status" value="1"/>
</dbReference>
<feature type="compositionally biased region" description="Basic and acidic residues" evidence="7">
    <location>
        <begin position="1"/>
        <end position="11"/>
    </location>
</feature>